<evidence type="ECO:0000256" key="5">
    <source>
        <dbReference type="RuleBase" id="RU000590"/>
    </source>
</evidence>
<dbReference type="EMBL" id="SJPL01000001">
    <property type="protein sequence ID" value="TWT69657.1"/>
    <property type="molecule type" value="Genomic_DNA"/>
</dbReference>
<dbReference type="PANTHER" id="PTHR46112:SF3">
    <property type="entry name" value="AMINOPEPTIDASE YPDF"/>
    <property type="match status" value="1"/>
</dbReference>
<dbReference type="InterPro" id="IPR036005">
    <property type="entry name" value="Creatinase/aminopeptidase-like"/>
</dbReference>
<keyword evidence="1" id="KW-0645">Protease</keyword>
<dbReference type="GO" id="GO:0046872">
    <property type="term" value="F:metal ion binding"/>
    <property type="evidence" value="ECO:0007669"/>
    <property type="project" value="UniProtKB-KW"/>
</dbReference>
<evidence type="ECO:0000313" key="8">
    <source>
        <dbReference type="Proteomes" id="UP000317238"/>
    </source>
</evidence>
<keyword evidence="3 7" id="KW-0378">Hydrolase</keyword>
<gene>
    <name evidence="7" type="primary">pepPI</name>
    <name evidence="7" type="ORF">Pan14r_19470</name>
</gene>
<evidence type="ECO:0000256" key="4">
    <source>
        <dbReference type="ARBA" id="ARBA00023049"/>
    </source>
</evidence>
<feature type="domain" description="Peptidase M24" evidence="6">
    <location>
        <begin position="136"/>
        <end position="359"/>
    </location>
</feature>
<dbReference type="SUPFAM" id="SSF55920">
    <property type="entry name" value="Creatinase/aminopeptidase"/>
    <property type="match status" value="1"/>
</dbReference>
<comment type="similarity">
    <text evidence="5">Belongs to the peptidase M24B family.</text>
</comment>
<comment type="caution">
    <text evidence="7">The sequence shown here is derived from an EMBL/GenBank/DDBJ whole genome shotgun (WGS) entry which is preliminary data.</text>
</comment>
<keyword evidence="2 5" id="KW-0479">Metal-binding</keyword>
<evidence type="ECO:0000256" key="3">
    <source>
        <dbReference type="ARBA" id="ARBA00022801"/>
    </source>
</evidence>
<proteinExistence type="inferred from homology"/>
<dbReference type="OrthoDB" id="9806388at2"/>
<dbReference type="PANTHER" id="PTHR46112">
    <property type="entry name" value="AMINOPEPTIDASE"/>
    <property type="match status" value="1"/>
</dbReference>
<organism evidence="7 8">
    <name type="scientific">Crateriforma conspicua</name>
    <dbReference type="NCBI Taxonomy" id="2527996"/>
    <lineage>
        <taxon>Bacteria</taxon>
        <taxon>Pseudomonadati</taxon>
        <taxon>Planctomycetota</taxon>
        <taxon>Planctomycetia</taxon>
        <taxon>Planctomycetales</taxon>
        <taxon>Planctomycetaceae</taxon>
        <taxon>Crateriforma</taxon>
    </lineage>
</organism>
<sequence>MDFIIAGFADKNATLYRRLGVPLGDPAAFVQLGDQAFGIVRDLEMDRVRQNRPGLQVSCPADHAGPDGLPADRESATAAAVANMVRDRGVRHVSADRTLPLIFAHHLTAAGVTVDYDPDLGVNDRRSKTDQEIEYLSQAQATTESVMRMVCETIADATVDAEGQLLLDGTVLTSERVRSLAAVEFLKLQYTMPHGAIVATAPQVADCHHSGTGPLRTGTPIVVDLFPRCEATRYWGDCTRTVVHGDIDPVVKEMHAAVLEAKSACIAKLLPGVTADQAHHASEAVLLQKGYPSSRGTITDEPSIQHGTGHGIGLDVHEPILLDAGGGEMLAGEVFTVEPGLYGRRCGGIRVEDMVVVTPEGPRNLNELNEGLDWRSV</sequence>
<dbReference type="GO" id="GO:0006508">
    <property type="term" value="P:proteolysis"/>
    <property type="evidence" value="ECO:0007669"/>
    <property type="project" value="UniProtKB-KW"/>
</dbReference>
<reference evidence="7 8" key="1">
    <citation type="submission" date="2019-02" db="EMBL/GenBank/DDBJ databases">
        <title>Deep-cultivation of Planctomycetes and their phenomic and genomic characterization uncovers novel biology.</title>
        <authorList>
            <person name="Wiegand S."/>
            <person name="Jogler M."/>
            <person name="Boedeker C."/>
            <person name="Pinto D."/>
            <person name="Vollmers J."/>
            <person name="Rivas-Marin E."/>
            <person name="Kohn T."/>
            <person name="Peeters S.H."/>
            <person name="Heuer A."/>
            <person name="Rast P."/>
            <person name="Oberbeckmann S."/>
            <person name="Bunk B."/>
            <person name="Jeske O."/>
            <person name="Meyerdierks A."/>
            <person name="Storesund J.E."/>
            <person name="Kallscheuer N."/>
            <person name="Luecker S."/>
            <person name="Lage O.M."/>
            <person name="Pohl T."/>
            <person name="Merkel B.J."/>
            <person name="Hornburger P."/>
            <person name="Mueller R.-W."/>
            <person name="Bruemmer F."/>
            <person name="Labrenz M."/>
            <person name="Spormann A.M."/>
            <person name="Op Den Camp H."/>
            <person name="Overmann J."/>
            <person name="Amann R."/>
            <person name="Jetten M.S.M."/>
            <person name="Mascher T."/>
            <person name="Medema M.H."/>
            <person name="Devos D.P."/>
            <person name="Kaster A.-K."/>
            <person name="Ovreas L."/>
            <person name="Rohde M."/>
            <person name="Galperin M.Y."/>
            <person name="Jogler C."/>
        </authorList>
    </citation>
    <scope>NUCLEOTIDE SEQUENCE [LARGE SCALE GENOMIC DNA]</scope>
    <source>
        <strain evidence="7 8">Pan14r</strain>
    </source>
</reference>
<evidence type="ECO:0000256" key="1">
    <source>
        <dbReference type="ARBA" id="ARBA00022670"/>
    </source>
</evidence>
<dbReference type="InterPro" id="IPR000994">
    <property type="entry name" value="Pept_M24"/>
</dbReference>
<evidence type="ECO:0000313" key="7">
    <source>
        <dbReference type="EMBL" id="TWT69657.1"/>
    </source>
</evidence>
<dbReference type="GO" id="GO:0004177">
    <property type="term" value="F:aminopeptidase activity"/>
    <property type="evidence" value="ECO:0007669"/>
    <property type="project" value="UniProtKB-KW"/>
</dbReference>
<dbReference type="RefSeq" id="WP_146438968.1">
    <property type="nucleotide sequence ID" value="NZ_SJPL01000001.1"/>
</dbReference>
<name>A0A5C5Y211_9PLAN</name>
<keyword evidence="4" id="KW-0482">Metalloprotease</keyword>
<dbReference type="InterPro" id="IPR050659">
    <property type="entry name" value="Peptidase_M24B"/>
</dbReference>
<dbReference type="EC" id="3.4.11.9" evidence="7"/>
<evidence type="ECO:0000256" key="2">
    <source>
        <dbReference type="ARBA" id="ARBA00022723"/>
    </source>
</evidence>
<dbReference type="PROSITE" id="PS00491">
    <property type="entry name" value="PROLINE_PEPTIDASE"/>
    <property type="match status" value="1"/>
</dbReference>
<dbReference type="Gene3D" id="3.90.230.10">
    <property type="entry name" value="Creatinase/methionine aminopeptidase superfamily"/>
    <property type="match status" value="1"/>
</dbReference>
<keyword evidence="7" id="KW-0031">Aminopeptidase</keyword>
<dbReference type="InterPro" id="IPR001131">
    <property type="entry name" value="Peptidase_M24B_aminopep-P_CS"/>
</dbReference>
<evidence type="ECO:0000259" key="6">
    <source>
        <dbReference type="Pfam" id="PF00557"/>
    </source>
</evidence>
<dbReference type="GO" id="GO:0008237">
    <property type="term" value="F:metallopeptidase activity"/>
    <property type="evidence" value="ECO:0007669"/>
    <property type="project" value="UniProtKB-KW"/>
</dbReference>
<keyword evidence="8" id="KW-1185">Reference proteome</keyword>
<accession>A0A5C5Y211</accession>
<dbReference type="Proteomes" id="UP000317238">
    <property type="component" value="Unassembled WGS sequence"/>
</dbReference>
<dbReference type="Pfam" id="PF00557">
    <property type="entry name" value="Peptidase_M24"/>
    <property type="match status" value="1"/>
</dbReference>
<protein>
    <submittedName>
        <fullName evidence="7">Xaa-Pro aminopeptidase 1</fullName>
        <ecNumber evidence="7">3.4.11.9</ecNumber>
    </submittedName>
</protein>
<dbReference type="AlphaFoldDB" id="A0A5C5Y211"/>